<proteinExistence type="inferred from homology"/>
<dbReference type="Gene3D" id="3.40.50.1970">
    <property type="match status" value="1"/>
</dbReference>
<evidence type="ECO:0000256" key="2">
    <source>
        <dbReference type="ARBA" id="ARBA00023002"/>
    </source>
</evidence>
<name>A0A0M0L8P9_9BACI</name>
<dbReference type="Pfam" id="PF25137">
    <property type="entry name" value="ADH_Fe_C"/>
    <property type="match status" value="1"/>
</dbReference>
<comment type="caution">
    <text evidence="6">The sequence shown here is derived from an EMBL/GenBank/DDBJ whole genome shotgun (WGS) entry which is preliminary data.</text>
</comment>
<evidence type="ECO:0000256" key="3">
    <source>
        <dbReference type="ARBA" id="ARBA00023027"/>
    </source>
</evidence>
<dbReference type="FunFam" id="3.40.50.1970:FF:000003">
    <property type="entry name" value="Alcohol dehydrogenase, iron-containing"/>
    <property type="match status" value="1"/>
</dbReference>
<dbReference type="STRING" id="284581.AMD01_05185"/>
<dbReference type="PATRIC" id="fig|284581.3.peg.4414"/>
<organism evidence="6 7">
    <name type="scientific">Priestia koreensis</name>
    <dbReference type="NCBI Taxonomy" id="284581"/>
    <lineage>
        <taxon>Bacteria</taxon>
        <taxon>Bacillati</taxon>
        <taxon>Bacillota</taxon>
        <taxon>Bacilli</taxon>
        <taxon>Bacillales</taxon>
        <taxon>Bacillaceae</taxon>
        <taxon>Priestia</taxon>
    </lineage>
</organism>
<evidence type="ECO:0000313" key="6">
    <source>
        <dbReference type="EMBL" id="KOO47446.1"/>
    </source>
</evidence>
<evidence type="ECO:0000259" key="4">
    <source>
        <dbReference type="Pfam" id="PF00465"/>
    </source>
</evidence>
<evidence type="ECO:0000256" key="1">
    <source>
        <dbReference type="ARBA" id="ARBA00007358"/>
    </source>
</evidence>
<dbReference type="CDD" id="cd08551">
    <property type="entry name" value="Fe-ADH"/>
    <property type="match status" value="1"/>
</dbReference>
<dbReference type="GO" id="GO:0046872">
    <property type="term" value="F:metal ion binding"/>
    <property type="evidence" value="ECO:0007669"/>
    <property type="project" value="InterPro"/>
</dbReference>
<dbReference type="PANTHER" id="PTHR11496:SF102">
    <property type="entry name" value="ALCOHOL DEHYDROGENASE 4"/>
    <property type="match status" value="1"/>
</dbReference>
<reference evidence="7" key="1">
    <citation type="submission" date="2015-08" db="EMBL/GenBank/DDBJ databases">
        <title>Fjat-14210 dsm16467.</title>
        <authorList>
            <person name="Liu B."/>
            <person name="Wang J."/>
            <person name="Zhu Y."/>
            <person name="Liu G."/>
            <person name="Chen Q."/>
            <person name="Chen Z."/>
            <person name="Lan J."/>
            <person name="Che J."/>
            <person name="Ge C."/>
            <person name="Shi H."/>
            <person name="Pan Z."/>
            <person name="Liu X."/>
        </authorList>
    </citation>
    <scope>NUCLEOTIDE SEQUENCE [LARGE SCALE GENOMIC DNA]</scope>
    <source>
        <strain evidence="7">DSM 16467</strain>
    </source>
</reference>
<dbReference type="Pfam" id="PF00465">
    <property type="entry name" value="Fe-ADH"/>
    <property type="match status" value="1"/>
</dbReference>
<dbReference type="FunFam" id="1.20.1090.10:FF:000001">
    <property type="entry name" value="Aldehyde-alcohol dehydrogenase"/>
    <property type="match status" value="1"/>
</dbReference>
<feature type="domain" description="Alcohol dehydrogenase iron-type/glycerol dehydrogenase GldA" evidence="4">
    <location>
        <begin position="10"/>
        <end position="178"/>
    </location>
</feature>
<accession>A0A0M0L8P9</accession>
<dbReference type="InterPro" id="IPR001670">
    <property type="entry name" value="ADH_Fe/GldA"/>
</dbReference>
<dbReference type="InterPro" id="IPR018211">
    <property type="entry name" value="ADH_Fe_CS"/>
</dbReference>
<dbReference type="OrthoDB" id="9815791at2"/>
<feature type="domain" description="Fe-containing alcohol dehydrogenase-like C-terminal" evidence="5">
    <location>
        <begin position="189"/>
        <end position="384"/>
    </location>
</feature>
<dbReference type="GO" id="GO:0004022">
    <property type="term" value="F:alcohol dehydrogenase (NAD+) activity"/>
    <property type="evidence" value="ECO:0007669"/>
    <property type="project" value="TreeGrafter"/>
</dbReference>
<dbReference type="PROSITE" id="PS00913">
    <property type="entry name" value="ADH_IRON_1"/>
    <property type="match status" value="1"/>
</dbReference>
<evidence type="ECO:0000313" key="7">
    <source>
        <dbReference type="Proteomes" id="UP000037558"/>
    </source>
</evidence>
<keyword evidence="2" id="KW-0560">Oxidoreductase</keyword>
<dbReference type="RefSeq" id="WP_053400349.1">
    <property type="nucleotide sequence ID" value="NZ_LILC01000007.1"/>
</dbReference>
<dbReference type="Gene3D" id="1.20.1090.10">
    <property type="entry name" value="Dehydroquinate synthase-like - alpha domain"/>
    <property type="match status" value="1"/>
</dbReference>
<gene>
    <name evidence="6" type="ORF">AMD01_05185</name>
</gene>
<dbReference type="InterPro" id="IPR056798">
    <property type="entry name" value="ADH_Fe_C"/>
</dbReference>
<dbReference type="Proteomes" id="UP000037558">
    <property type="component" value="Unassembled WGS sequence"/>
</dbReference>
<dbReference type="AlphaFoldDB" id="A0A0M0L8P9"/>
<sequence length="400" mass="42926">MKSYSYFCATQIEMGIGKSKKISEMLEYLRVGPSILVVSDPGVVRAGLVSPIIHTLETSGYRVVLFDSVEQNPRDTNCLEGAQLFRDFGAEAVVAIGGGSAMDTGKAIALCGPNGGIPSDYADGQRLYENIAPIICIPTTAGTGSEVTRSSVITESSTHRKMTLKHTSLRPVLAVLDPELTFSVPPSVTAATGVDALVHAIEGYTCKGTNPISQAFGAKAMKTIVSALPIAFRDGQNEEARHDMLEGSLLAGLCFGSTDVAAVHCLAEALGGLYDTPHGVANAVFLPYVLRFNSMENKGLHATLGRYMNFASDSDSDEIAVEKLIQGIVKLTESLNIPKLKDLEGVKKEDFPRVVELAMQNNSTSSNVRSITETDYMHILEQAYSDRIEINLNSSVESLR</sequence>
<protein>
    <submittedName>
        <fullName evidence="6">Alcohol dehydrogenase</fullName>
    </submittedName>
</protein>
<keyword evidence="7" id="KW-1185">Reference proteome</keyword>
<keyword evidence="3" id="KW-0520">NAD</keyword>
<evidence type="ECO:0000259" key="5">
    <source>
        <dbReference type="Pfam" id="PF25137"/>
    </source>
</evidence>
<dbReference type="InterPro" id="IPR039697">
    <property type="entry name" value="Alcohol_dehydrogenase_Fe"/>
</dbReference>
<dbReference type="SUPFAM" id="SSF56796">
    <property type="entry name" value="Dehydroquinate synthase-like"/>
    <property type="match status" value="1"/>
</dbReference>
<dbReference type="EMBL" id="LILC01000007">
    <property type="protein sequence ID" value="KOO47446.1"/>
    <property type="molecule type" value="Genomic_DNA"/>
</dbReference>
<comment type="similarity">
    <text evidence="1">Belongs to the iron-containing alcohol dehydrogenase family.</text>
</comment>
<dbReference type="PANTHER" id="PTHR11496">
    <property type="entry name" value="ALCOHOL DEHYDROGENASE"/>
    <property type="match status" value="1"/>
</dbReference>